<evidence type="ECO:0000313" key="2">
    <source>
        <dbReference type="EMBL" id="SVB96035.1"/>
    </source>
</evidence>
<feature type="compositionally biased region" description="Basic and acidic residues" evidence="1">
    <location>
        <begin position="7"/>
        <end position="17"/>
    </location>
</feature>
<feature type="region of interest" description="Disordered" evidence="1">
    <location>
        <begin position="1"/>
        <end position="22"/>
    </location>
</feature>
<feature type="non-terminal residue" evidence="2">
    <location>
        <position position="1"/>
    </location>
</feature>
<organism evidence="2">
    <name type="scientific">marine metagenome</name>
    <dbReference type="NCBI Taxonomy" id="408172"/>
    <lineage>
        <taxon>unclassified sequences</taxon>
        <taxon>metagenomes</taxon>
        <taxon>ecological metagenomes</taxon>
    </lineage>
</organism>
<proteinExistence type="predicted"/>
<dbReference type="EMBL" id="UINC01065904">
    <property type="protein sequence ID" value="SVB96035.1"/>
    <property type="molecule type" value="Genomic_DNA"/>
</dbReference>
<feature type="compositionally biased region" description="Basic and acidic residues" evidence="1">
    <location>
        <begin position="243"/>
        <end position="261"/>
    </location>
</feature>
<gene>
    <name evidence="2" type="ORF">METZ01_LOCUS248889</name>
</gene>
<reference evidence="2" key="1">
    <citation type="submission" date="2018-05" db="EMBL/GenBank/DDBJ databases">
        <authorList>
            <person name="Lanie J.A."/>
            <person name="Ng W.-L."/>
            <person name="Kazmierczak K.M."/>
            <person name="Andrzejewski T.M."/>
            <person name="Davidsen T.M."/>
            <person name="Wayne K.J."/>
            <person name="Tettelin H."/>
            <person name="Glass J.I."/>
            <person name="Rusch D."/>
            <person name="Podicherti R."/>
            <person name="Tsui H.-C.T."/>
            <person name="Winkler M.E."/>
        </authorList>
    </citation>
    <scope>NUCLEOTIDE SEQUENCE</scope>
</reference>
<feature type="region of interest" description="Disordered" evidence="1">
    <location>
        <begin position="236"/>
        <end position="261"/>
    </location>
</feature>
<protein>
    <submittedName>
        <fullName evidence="2">Uncharacterized protein</fullName>
    </submittedName>
</protein>
<accession>A0A382I9H9</accession>
<evidence type="ECO:0000256" key="1">
    <source>
        <dbReference type="SAM" id="MobiDB-lite"/>
    </source>
</evidence>
<name>A0A382I9H9_9ZZZZ</name>
<sequence length="261" mass="29821">YFFTDYSEDRDSPKKNAEVPITSNGKPGLILLPHTPHTIRTIVRPCESCHDSEITLGLGDPKRNTIVDSESFFSTLKNTGTVPSDFQAKQVVTETGDPIQATYPSHRTRFLNAEEIASIKNKSDVYKAFRYLDLKARRFPRLLAREEFPFDQRHIKNEKSAKQPKQEEEILFQINQNGFMARENELDQSKEEKAHDPVLVPAENQGNFPEQDRDYSGASIESETIKEFSPDLFGIQEFNDGLNSEKDISTDESELNREGFQ</sequence>
<dbReference type="AlphaFoldDB" id="A0A382I9H9"/>